<comment type="caution">
    <text evidence="2">The sequence shown here is derived from an EMBL/GenBank/DDBJ whole genome shotgun (WGS) entry which is preliminary data.</text>
</comment>
<protein>
    <submittedName>
        <fullName evidence="2">Uncharacterized protein</fullName>
    </submittedName>
</protein>
<keyword evidence="1" id="KW-0472">Membrane</keyword>
<evidence type="ECO:0000256" key="1">
    <source>
        <dbReference type="SAM" id="Phobius"/>
    </source>
</evidence>
<dbReference type="AlphaFoldDB" id="A0AAV1RIW5"/>
<accession>A0AAV1RIW5</accession>
<reference evidence="2 3" key="1">
    <citation type="submission" date="2024-01" db="EMBL/GenBank/DDBJ databases">
        <authorList>
            <person name="Waweru B."/>
        </authorList>
    </citation>
    <scope>NUCLEOTIDE SEQUENCE [LARGE SCALE GENOMIC DNA]</scope>
</reference>
<proteinExistence type="predicted"/>
<evidence type="ECO:0000313" key="3">
    <source>
        <dbReference type="Proteomes" id="UP001314170"/>
    </source>
</evidence>
<gene>
    <name evidence="2" type="ORF">DCAF_LOCUS11670</name>
</gene>
<keyword evidence="1" id="KW-0812">Transmembrane</keyword>
<dbReference type="EMBL" id="CAWUPB010001009">
    <property type="protein sequence ID" value="CAK7336659.1"/>
    <property type="molecule type" value="Genomic_DNA"/>
</dbReference>
<sequence>MRAFEDNELSEMVKISHVIIRANKFIMTNAIIDIALTTLIVPLIQFLNGEDKVSEFKRKEKISE</sequence>
<keyword evidence="1" id="KW-1133">Transmembrane helix</keyword>
<organism evidence="2 3">
    <name type="scientific">Dovyalis caffra</name>
    <dbReference type="NCBI Taxonomy" id="77055"/>
    <lineage>
        <taxon>Eukaryota</taxon>
        <taxon>Viridiplantae</taxon>
        <taxon>Streptophyta</taxon>
        <taxon>Embryophyta</taxon>
        <taxon>Tracheophyta</taxon>
        <taxon>Spermatophyta</taxon>
        <taxon>Magnoliopsida</taxon>
        <taxon>eudicotyledons</taxon>
        <taxon>Gunneridae</taxon>
        <taxon>Pentapetalae</taxon>
        <taxon>rosids</taxon>
        <taxon>fabids</taxon>
        <taxon>Malpighiales</taxon>
        <taxon>Salicaceae</taxon>
        <taxon>Flacourtieae</taxon>
        <taxon>Dovyalis</taxon>
    </lineage>
</organism>
<feature type="transmembrane region" description="Helical" evidence="1">
    <location>
        <begin position="25"/>
        <end position="47"/>
    </location>
</feature>
<keyword evidence="3" id="KW-1185">Reference proteome</keyword>
<dbReference type="Proteomes" id="UP001314170">
    <property type="component" value="Unassembled WGS sequence"/>
</dbReference>
<name>A0AAV1RIW5_9ROSI</name>
<feature type="non-terminal residue" evidence="2">
    <location>
        <position position="64"/>
    </location>
</feature>
<evidence type="ECO:0000313" key="2">
    <source>
        <dbReference type="EMBL" id="CAK7336659.1"/>
    </source>
</evidence>